<dbReference type="Pfam" id="PF00392">
    <property type="entry name" value="GntR"/>
    <property type="match status" value="1"/>
</dbReference>
<gene>
    <name evidence="5" type="ORF">CAL12_21375</name>
</gene>
<dbReference type="RefSeq" id="WP_086066456.1">
    <property type="nucleotide sequence ID" value="NZ_CP021108.1"/>
</dbReference>
<name>A0A1W6YQ38_9BORD</name>
<dbReference type="Pfam" id="PF07702">
    <property type="entry name" value="UTRA"/>
    <property type="match status" value="1"/>
</dbReference>
<dbReference type="PANTHER" id="PTHR44846:SF1">
    <property type="entry name" value="MANNOSYL-D-GLYCERATE TRANSPORT_METABOLISM SYSTEM REPRESSOR MNGR-RELATED"/>
    <property type="match status" value="1"/>
</dbReference>
<dbReference type="Gene3D" id="1.10.10.10">
    <property type="entry name" value="Winged helix-like DNA-binding domain superfamily/Winged helix DNA-binding domain"/>
    <property type="match status" value="1"/>
</dbReference>
<evidence type="ECO:0000259" key="4">
    <source>
        <dbReference type="PROSITE" id="PS50949"/>
    </source>
</evidence>
<dbReference type="InterPro" id="IPR036390">
    <property type="entry name" value="WH_DNA-bd_sf"/>
</dbReference>
<dbReference type="AlphaFoldDB" id="A0A1W6YQ38"/>
<dbReference type="CDD" id="cd07377">
    <property type="entry name" value="WHTH_GntR"/>
    <property type="match status" value="1"/>
</dbReference>
<proteinExistence type="predicted"/>
<dbReference type="PRINTS" id="PR00035">
    <property type="entry name" value="HTHGNTR"/>
</dbReference>
<dbReference type="GO" id="GO:0003677">
    <property type="term" value="F:DNA binding"/>
    <property type="evidence" value="ECO:0007669"/>
    <property type="project" value="UniProtKB-KW"/>
</dbReference>
<keyword evidence="1" id="KW-0805">Transcription regulation</keyword>
<dbReference type="SMART" id="SM00866">
    <property type="entry name" value="UTRA"/>
    <property type="match status" value="1"/>
</dbReference>
<protein>
    <recommendedName>
        <fullName evidence="4">HTH gntR-type domain-containing protein</fullName>
    </recommendedName>
</protein>
<evidence type="ECO:0000256" key="1">
    <source>
        <dbReference type="ARBA" id="ARBA00023015"/>
    </source>
</evidence>
<dbReference type="GO" id="GO:0003700">
    <property type="term" value="F:DNA-binding transcription factor activity"/>
    <property type="evidence" value="ECO:0007669"/>
    <property type="project" value="InterPro"/>
</dbReference>
<keyword evidence="2" id="KW-0238">DNA-binding</keyword>
<evidence type="ECO:0000313" key="6">
    <source>
        <dbReference type="Proteomes" id="UP000194151"/>
    </source>
</evidence>
<dbReference type="PROSITE" id="PS50949">
    <property type="entry name" value="HTH_GNTR"/>
    <property type="match status" value="1"/>
</dbReference>
<organism evidence="5 6">
    <name type="scientific">Bordetella genomosp. 8</name>
    <dbReference type="NCBI Taxonomy" id="1416806"/>
    <lineage>
        <taxon>Bacteria</taxon>
        <taxon>Pseudomonadati</taxon>
        <taxon>Pseudomonadota</taxon>
        <taxon>Betaproteobacteria</taxon>
        <taxon>Burkholderiales</taxon>
        <taxon>Alcaligenaceae</taxon>
        <taxon>Bordetella</taxon>
    </lineage>
</organism>
<dbReference type="Gene3D" id="3.40.1410.10">
    <property type="entry name" value="Chorismate lyase-like"/>
    <property type="match status" value="1"/>
</dbReference>
<dbReference type="SUPFAM" id="SSF64288">
    <property type="entry name" value="Chorismate lyase-like"/>
    <property type="match status" value="1"/>
</dbReference>
<evidence type="ECO:0000313" key="5">
    <source>
        <dbReference type="EMBL" id="ARP83114.1"/>
    </source>
</evidence>
<keyword evidence="3" id="KW-0804">Transcription</keyword>
<dbReference type="OrthoDB" id="8584262at2"/>
<evidence type="ECO:0000256" key="2">
    <source>
        <dbReference type="ARBA" id="ARBA00023125"/>
    </source>
</evidence>
<dbReference type="InterPro" id="IPR028978">
    <property type="entry name" value="Chorismate_lyase_/UTRA_dom_sf"/>
</dbReference>
<dbReference type="InterPro" id="IPR036388">
    <property type="entry name" value="WH-like_DNA-bd_sf"/>
</dbReference>
<keyword evidence="6" id="KW-1185">Reference proteome</keyword>
<dbReference type="SMART" id="SM00345">
    <property type="entry name" value="HTH_GNTR"/>
    <property type="match status" value="1"/>
</dbReference>
<accession>A0A1W6YQ38</accession>
<feature type="domain" description="HTH gntR-type" evidence="4">
    <location>
        <begin position="10"/>
        <end position="78"/>
    </location>
</feature>
<dbReference type="SUPFAM" id="SSF46785">
    <property type="entry name" value="Winged helix' DNA-binding domain"/>
    <property type="match status" value="1"/>
</dbReference>
<dbReference type="STRING" id="1416806.CAL12_21375"/>
<dbReference type="InterPro" id="IPR011663">
    <property type="entry name" value="UTRA"/>
</dbReference>
<dbReference type="GO" id="GO:0045892">
    <property type="term" value="P:negative regulation of DNA-templated transcription"/>
    <property type="evidence" value="ECO:0007669"/>
    <property type="project" value="TreeGrafter"/>
</dbReference>
<sequence>MSTHTLSAGVPIYHQIAQVLRRRIEAGEWGQGNHLATEQALCREFGVSRTTVRHALSQLKREGLLSSQRGVGTRRVGEPSRSKYVSNLSDPLHASLASDPRVVSMEMAAARGAIAAFLGLNEGEPILRLIRVHYLDGEPLSVVESYLPAIMQGAMDQFPLRSLHDIMWNDFDLKVAKSVHTISVSRAETYVADLLNIGLGDPVMHVQASTYLQDGRPIRWTDNFFREDRYQYTSEFFWEPPQRTDAGPSAT</sequence>
<evidence type="ECO:0000256" key="3">
    <source>
        <dbReference type="ARBA" id="ARBA00023163"/>
    </source>
</evidence>
<dbReference type="PANTHER" id="PTHR44846">
    <property type="entry name" value="MANNOSYL-D-GLYCERATE TRANSPORT/METABOLISM SYSTEM REPRESSOR MNGR-RELATED"/>
    <property type="match status" value="1"/>
</dbReference>
<dbReference type="InterPro" id="IPR000524">
    <property type="entry name" value="Tscrpt_reg_HTH_GntR"/>
</dbReference>
<dbReference type="InterPro" id="IPR050679">
    <property type="entry name" value="Bact_HTH_transcr_reg"/>
</dbReference>
<dbReference type="KEGG" id="bgv:CAL12_21375"/>
<dbReference type="EMBL" id="CP021108">
    <property type="protein sequence ID" value="ARP83114.1"/>
    <property type="molecule type" value="Genomic_DNA"/>
</dbReference>
<reference evidence="5 6" key="1">
    <citation type="submission" date="2017-05" db="EMBL/GenBank/DDBJ databases">
        <title>Complete and WGS of Bordetella genogroups.</title>
        <authorList>
            <person name="Spilker T."/>
            <person name="LiPuma J."/>
        </authorList>
    </citation>
    <scope>NUCLEOTIDE SEQUENCE [LARGE SCALE GENOMIC DNA]</scope>
    <source>
        <strain evidence="5 6">AU19157</strain>
    </source>
</reference>
<dbReference type="Proteomes" id="UP000194151">
    <property type="component" value="Chromosome"/>
</dbReference>